<proteinExistence type="predicted"/>
<evidence type="ECO:0000313" key="1">
    <source>
        <dbReference type="EMBL" id="SEB29961.1"/>
    </source>
</evidence>
<dbReference type="EMBL" id="FNSV01000001">
    <property type="protein sequence ID" value="SEB29961.1"/>
    <property type="molecule type" value="Genomic_DNA"/>
</dbReference>
<gene>
    <name evidence="1" type="ORF">SAMN04490239_0170</name>
</gene>
<accession>A0A1H4I7K8</accession>
<dbReference type="AlphaFoldDB" id="A0A1H4I7K8"/>
<dbReference type="Proteomes" id="UP000183561">
    <property type="component" value="Unassembled WGS sequence"/>
</dbReference>
<organism evidence="1 2">
    <name type="scientific">Rhodococcus koreensis</name>
    <dbReference type="NCBI Taxonomy" id="99653"/>
    <lineage>
        <taxon>Bacteria</taxon>
        <taxon>Bacillati</taxon>
        <taxon>Actinomycetota</taxon>
        <taxon>Actinomycetes</taxon>
        <taxon>Mycobacteriales</taxon>
        <taxon>Nocardiaceae</taxon>
        <taxon>Rhodococcus</taxon>
    </lineage>
</organism>
<dbReference type="OrthoDB" id="4456572at2"/>
<name>A0A1H4I7K8_9NOCA</name>
<evidence type="ECO:0000313" key="2">
    <source>
        <dbReference type="Proteomes" id="UP000183561"/>
    </source>
</evidence>
<sequence length="425" mass="45925">MDEQTPAGGIHAEGQSELTVVVEPEGVLVAGDPTAVEGYLNKLRFNAANAVEVAGIDAQTTAGTAALASGLAAVGAQHGTFVRLAPDSVEKLRKFHVLPGQPGFNRMTVVDAAGKFRGQMQWQSASLVGTRALSIQLAMATLALQTAIAETTTAVERVEGKVDQILNLAQASMIGDVIGHHQALRRTVLMLDESGQLPTADWDSLAPLGPGLEVVVERLRAHIRKSIDGFDASRPVQERASYLQKAVEDNRLGESLELLVIAEDSLYLWQRLRIERVKHTEPEHLELVVASARKMLADHLAADGELLLRGRAELARYAAIKPLEIVRWMSNAQLKRDVLQLRQDLDSFAKARRSQVQGWQDHEDPTVGDALTELGTRFKSVGETALELGSRGLDAGAAGLGFLGKRFTRVAEAREASKRNPGPCD</sequence>
<keyword evidence="2" id="KW-1185">Reference proteome</keyword>
<protein>
    <submittedName>
        <fullName evidence="1">Uncharacterized protein</fullName>
    </submittedName>
</protein>
<reference evidence="2" key="1">
    <citation type="submission" date="2016-10" db="EMBL/GenBank/DDBJ databases">
        <authorList>
            <person name="Varghese N."/>
            <person name="Submissions S."/>
        </authorList>
    </citation>
    <scope>NUCLEOTIDE SEQUENCE [LARGE SCALE GENOMIC DNA]</scope>
    <source>
        <strain evidence="2">DSM 44498</strain>
    </source>
</reference>